<keyword evidence="3" id="KW-0540">Nuclease</keyword>
<reference evidence="3 4" key="1">
    <citation type="submission" date="2020-08" db="EMBL/GenBank/DDBJ databases">
        <title>Genomic Encyclopedia of Type Strains, Phase IV (KMG-IV): sequencing the most valuable type-strain genomes for metagenomic binning, comparative biology and taxonomic classification.</title>
        <authorList>
            <person name="Goeker M."/>
        </authorList>
    </citation>
    <scope>NUCLEOTIDE SEQUENCE [LARGE SCALE GENOMIC DNA]</scope>
    <source>
        <strain evidence="3 4">DSM 2461</strain>
    </source>
</reference>
<evidence type="ECO:0000256" key="1">
    <source>
        <dbReference type="SAM" id="Coils"/>
    </source>
</evidence>
<dbReference type="GO" id="GO:0016887">
    <property type="term" value="F:ATP hydrolysis activity"/>
    <property type="evidence" value="ECO:0007669"/>
    <property type="project" value="InterPro"/>
</dbReference>
<dbReference type="InterPro" id="IPR038729">
    <property type="entry name" value="Rad50/SbcC_AAA"/>
</dbReference>
<keyword evidence="4" id="KW-1185">Reference proteome</keyword>
<evidence type="ECO:0000313" key="4">
    <source>
        <dbReference type="Proteomes" id="UP000587760"/>
    </source>
</evidence>
<evidence type="ECO:0000259" key="2">
    <source>
        <dbReference type="Pfam" id="PF13476"/>
    </source>
</evidence>
<accession>A0A841R4Q2</accession>
<dbReference type="PANTHER" id="PTHR32114:SF2">
    <property type="entry name" value="ABC TRANSPORTER ABCH.3"/>
    <property type="match status" value="1"/>
</dbReference>
<sequence>MKIESISIYNLNSLYGNNLIEFTKKPFNGSGLFAITGPTGAGKSTIFDAICLALYGRTPRLKNPDEIMSRHTGECYSELTFSVNGSIYRSRWEQRKSRGKADGKLQSARMSIVKITEGHETVLEDKKSLVPQEVAAITGLDYDQFTRSIMLAQGNFESFLKAGVNERAELLEKMTGTELYTRLSIEAFNLAKEKEENLYRLQEKTGDTEILPADEREELEQSLEILKTKRQEQTEFREKLQAARNWQEQDVVLKHRIDNCKYELQEALIKEEESRELEDIYARKSLIEKNMPLYDTYTYLDKETNRLEKETEDLKKNKASIESEIEESNKELEIRKNEKIEVEQRAEKTSKNIRLIEVQQNSINSFDERIKTINEYINQESNSYRLIKEEILNKESQLRILYKNRSSLSTFMKQYAHMAKIGESIPLLKDLSDRFDSLAGMDNFRNFDQIRKIKRAELENLDKKISFIKKEQPGDIEDLLNIKEILRAMGPISRSYREVLEDNNDYLANKESYRKKLTVITKKKEQLEALQEKYFYHKRQADFSALINEVKNHLHQGDTCPVCNGVYNEPGKEPEINEDHLEIANPESELKEISTQEQVLKERILDIQKVLDKSDTKLNELMREWNEIKGTSFVDLLPSEKEKAIAIYNNNESLIVDCINWDKELNALTGERDALTIENRNFDEAEKLREKILSILLSIGFSDDIKPDFPSELETKKSEYDKKRENLEKCEKDIQEAEHALVSLKEKAASAESKIQNWQADKEKLESEKFLLENQLLEASGGKSVILLEKEMNESLQKVLRTYEKTKNAFNQLEQKLFSVSAALTHNEQTLPGIRKDWEQKRASLNEILKNNDIDIEEFNQKGLSEEIQRLKKRINDGREGKIRAEEALENSKERLKEHLQNKPDETYLSNTSSELTKVENEINSISTDLGGVEEKLKRDNFLRDKLNELAREIEAHEKECRKWSELRSLIGSADGKIYRRFVQGLTLEKLVGLANIHLARLNNRYRIERSEDKELEVEIVDNWQADTIRPSSTLSGGESFLVSLALSLGLSELVGNNVVIDSLFLDEGFGTLDPESLETVLSALETLQSGGKLIGIISHVSAIRERISVQVQVRKLAGGKSRIEIV</sequence>
<name>A0A841R4Q2_9SPIO</name>
<dbReference type="SUPFAM" id="SSF52540">
    <property type="entry name" value="P-loop containing nucleoside triphosphate hydrolases"/>
    <property type="match status" value="1"/>
</dbReference>
<dbReference type="Proteomes" id="UP000587760">
    <property type="component" value="Unassembled WGS sequence"/>
</dbReference>
<proteinExistence type="predicted"/>
<feature type="coiled-coil region" evidence="1">
    <location>
        <begin position="713"/>
        <end position="816"/>
    </location>
</feature>
<dbReference type="InterPro" id="IPR027417">
    <property type="entry name" value="P-loop_NTPase"/>
</dbReference>
<dbReference type="Pfam" id="PF13558">
    <property type="entry name" value="SbcC_Walker_B"/>
    <property type="match status" value="1"/>
</dbReference>
<dbReference type="GO" id="GO:0004527">
    <property type="term" value="F:exonuclease activity"/>
    <property type="evidence" value="ECO:0007669"/>
    <property type="project" value="UniProtKB-KW"/>
</dbReference>
<dbReference type="GO" id="GO:0006302">
    <property type="term" value="P:double-strand break repair"/>
    <property type="evidence" value="ECO:0007669"/>
    <property type="project" value="InterPro"/>
</dbReference>
<keyword evidence="3" id="KW-0378">Hydrolase</keyword>
<dbReference type="Pfam" id="PF13476">
    <property type="entry name" value="AAA_23"/>
    <property type="match status" value="1"/>
</dbReference>
<dbReference type="EMBL" id="JACHGJ010000001">
    <property type="protein sequence ID" value="MBB6478773.1"/>
    <property type="molecule type" value="Genomic_DNA"/>
</dbReference>
<feature type="domain" description="Rad50/SbcC-type AAA" evidence="2">
    <location>
        <begin position="5"/>
        <end position="205"/>
    </location>
</feature>
<keyword evidence="3" id="KW-0269">Exonuclease</keyword>
<gene>
    <name evidence="3" type="ORF">HNR50_000406</name>
</gene>
<dbReference type="AlphaFoldDB" id="A0A841R4Q2"/>
<protein>
    <submittedName>
        <fullName evidence="3">Exonuclease SbcC</fullName>
    </submittedName>
</protein>
<evidence type="ECO:0000313" key="3">
    <source>
        <dbReference type="EMBL" id="MBB6478773.1"/>
    </source>
</evidence>
<feature type="coiled-coil region" evidence="1">
    <location>
        <begin position="300"/>
        <end position="349"/>
    </location>
</feature>
<dbReference type="RefSeq" id="WP_184742974.1">
    <property type="nucleotide sequence ID" value="NZ_JACHGJ010000001.1"/>
</dbReference>
<comment type="caution">
    <text evidence="3">The sequence shown here is derived from an EMBL/GenBank/DDBJ whole genome shotgun (WGS) entry which is preliminary data.</text>
</comment>
<organism evidence="3 4">
    <name type="scientific">Spirochaeta isovalerica</name>
    <dbReference type="NCBI Taxonomy" id="150"/>
    <lineage>
        <taxon>Bacteria</taxon>
        <taxon>Pseudomonadati</taxon>
        <taxon>Spirochaetota</taxon>
        <taxon>Spirochaetia</taxon>
        <taxon>Spirochaetales</taxon>
        <taxon>Spirochaetaceae</taxon>
        <taxon>Spirochaeta</taxon>
    </lineage>
</organism>
<feature type="coiled-coil region" evidence="1">
    <location>
        <begin position="933"/>
        <end position="967"/>
    </location>
</feature>
<dbReference type="SUPFAM" id="SSF75712">
    <property type="entry name" value="Rad50 coiled-coil Zn hook"/>
    <property type="match status" value="1"/>
</dbReference>
<keyword evidence="1" id="KW-0175">Coiled coil</keyword>
<dbReference type="PANTHER" id="PTHR32114">
    <property type="entry name" value="ABC TRANSPORTER ABCH.3"/>
    <property type="match status" value="1"/>
</dbReference>
<dbReference type="Gene3D" id="3.40.50.300">
    <property type="entry name" value="P-loop containing nucleotide triphosphate hydrolases"/>
    <property type="match status" value="2"/>
</dbReference>